<dbReference type="GO" id="GO:0003676">
    <property type="term" value="F:nucleic acid binding"/>
    <property type="evidence" value="ECO:0007669"/>
    <property type="project" value="InterPro"/>
</dbReference>
<organism evidence="3 4">
    <name type="scientific">Pelatocladus maniniholoensis HA4357-MV3</name>
    <dbReference type="NCBI Taxonomy" id="1117104"/>
    <lineage>
        <taxon>Bacteria</taxon>
        <taxon>Bacillati</taxon>
        <taxon>Cyanobacteriota</taxon>
        <taxon>Cyanophyceae</taxon>
        <taxon>Nostocales</taxon>
        <taxon>Nostocaceae</taxon>
        <taxon>Pelatocladus</taxon>
    </lineage>
</organism>
<feature type="domain" description="HNH nuclease" evidence="2">
    <location>
        <begin position="110"/>
        <end position="163"/>
    </location>
</feature>
<accession>A0A9E3LVF2</accession>
<name>A0A9E3LVF2_9NOST</name>
<dbReference type="GO" id="GO:0004519">
    <property type="term" value="F:endonuclease activity"/>
    <property type="evidence" value="ECO:0007669"/>
    <property type="project" value="UniProtKB-KW"/>
</dbReference>
<evidence type="ECO:0000256" key="1">
    <source>
        <dbReference type="SAM" id="MobiDB-lite"/>
    </source>
</evidence>
<dbReference type="InterPro" id="IPR002711">
    <property type="entry name" value="HNH"/>
</dbReference>
<dbReference type="EMBL" id="JAHHHW010000127">
    <property type="protein sequence ID" value="MBW4434339.1"/>
    <property type="molecule type" value="Genomic_DNA"/>
</dbReference>
<dbReference type="InterPro" id="IPR013597">
    <property type="entry name" value="Mat_intron_G2"/>
</dbReference>
<dbReference type="Pfam" id="PF01844">
    <property type="entry name" value="HNH"/>
    <property type="match status" value="1"/>
</dbReference>
<evidence type="ECO:0000313" key="4">
    <source>
        <dbReference type="Proteomes" id="UP000813215"/>
    </source>
</evidence>
<reference evidence="3" key="2">
    <citation type="journal article" date="2022" name="Microbiol. Resour. Announc.">
        <title>Metagenome Sequencing to Explore Phylogenomics of Terrestrial Cyanobacteria.</title>
        <authorList>
            <person name="Ward R.D."/>
            <person name="Stajich J.E."/>
            <person name="Johansen J.R."/>
            <person name="Huntemann M."/>
            <person name="Clum A."/>
            <person name="Foster B."/>
            <person name="Foster B."/>
            <person name="Roux S."/>
            <person name="Palaniappan K."/>
            <person name="Varghese N."/>
            <person name="Mukherjee S."/>
            <person name="Reddy T.B.K."/>
            <person name="Daum C."/>
            <person name="Copeland A."/>
            <person name="Chen I.A."/>
            <person name="Ivanova N.N."/>
            <person name="Kyrpides N.C."/>
            <person name="Shapiro N."/>
            <person name="Eloe-Fadrosh E.A."/>
            <person name="Pietrasiak N."/>
        </authorList>
    </citation>
    <scope>NUCLEOTIDE SEQUENCE</scope>
    <source>
        <strain evidence="3">HA4357-MV3</strain>
    </source>
</reference>
<protein>
    <submittedName>
        <fullName evidence="3">HNH endonuclease</fullName>
    </submittedName>
</protein>
<feature type="region of interest" description="Disordered" evidence="1">
    <location>
        <begin position="179"/>
        <end position="202"/>
    </location>
</feature>
<sequence>MVYPLLLLYFTRLRNAIDHLITQRLIAWARSRHPNKAISWAVRKYWKTKGNDNWSFSTWEEGMRKTAHLIQHNEFPIIRHIKVKGNSSPFDGNQVYWSNRMGKHPEMPKRTATLLKQQQGKCCFCGLTFKDGDKLEVDHIIPKAKGGKDTYSNFQLLHRHCHDTKTSQDRGMCDKHQIIEEPDEGKLSRPVLQTSRRGDSSA</sequence>
<comment type="caution">
    <text evidence="3">The sequence shown here is derived from an EMBL/GenBank/DDBJ whole genome shotgun (WGS) entry which is preliminary data.</text>
</comment>
<dbReference type="Proteomes" id="UP000813215">
    <property type="component" value="Unassembled WGS sequence"/>
</dbReference>
<keyword evidence="3" id="KW-0255">Endonuclease</keyword>
<reference evidence="3" key="1">
    <citation type="submission" date="2021-05" db="EMBL/GenBank/DDBJ databases">
        <authorList>
            <person name="Pietrasiak N."/>
            <person name="Ward R."/>
            <person name="Stajich J.E."/>
            <person name="Kurbessoian T."/>
        </authorList>
    </citation>
    <scope>NUCLEOTIDE SEQUENCE</scope>
    <source>
        <strain evidence="3">HA4357-MV3</strain>
    </source>
</reference>
<dbReference type="SMART" id="SM00507">
    <property type="entry name" value="HNHc"/>
    <property type="match status" value="1"/>
</dbReference>
<keyword evidence="3" id="KW-0378">Hydrolase</keyword>
<keyword evidence="3" id="KW-0540">Nuclease</keyword>
<dbReference type="Gene3D" id="1.10.30.50">
    <property type="match status" value="1"/>
</dbReference>
<dbReference type="GO" id="GO:0008270">
    <property type="term" value="F:zinc ion binding"/>
    <property type="evidence" value="ECO:0007669"/>
    <property type="project" value="InterPro"/>
</dbReference>
<proteinExistence type="predicted"/>
<dbReference type="AlphaFoldDB" id="A0A9E3LVF2"/>
<dbReference type="CDD" id="cd00085">
    <property type="entry name" value="HNHc"/>
    <property type="match status" value="1"/>
</dbReference>
<dbReference type="InterPro" id="IPR003615">
    <property type="entry name" value="HNH_nuc"/>
</dbReference>
<evidence type="ECO:0000313" key="3">
    <source>
        <dbReference type="EMBL" id="MBW4434339.1"/>
    </source>
</evidence>
<evidence type="ECO:0000259" key="2">
    <source>
        <dbReference type="SMART" id="SM00507"/>
    </source>
</evidence>
<gene>
    <name evidence="3" type="ORF">KME28_22140</name>
</gene>
<dbReference type="Pfam" id="PF08388">
    <property type="entry name" value="GIIM"/>
    <property type="match status" value="1"/>
</dbReference>